<dbReference type="WBParaSite" id="PSU_v2.g7692.t1">
    <property type="protein sequence ID" value="PSU_v2.g7692.t1"/>
    <property type="gene ID" value="PSU_v2.g7692"/>
</dbReference>
<dbReference type="Proteomes" id="UP000887577">
    <property type="component" value="Unplaced"/>
</dbReference>
<organism evidence="1 2">
    <name type="scientific">Panagrolaimus superbus</name>
    <dbReference type="NCBI Taxonomy" id="310955"/>
    <lineage>
        <taxon>Eukaryota</taxon>
        <taxon>Metazoa</taxon>
        <taxon>Ecdysozoa</taxon>
        <taxon>Nematoda</taxon>
        <taxon>Chromadorea</taxon>
        <taxon>Rhabditida</taxon>
        <taxon>Tylenchina</taxon>
        <taxon>Panagrolaimomorpha</taxon>
        <taxon>Panagrolaimoidea</taxon>
        <taxon>Panagrolaimidae</taxon>
        <taxon>Panagrolaimus</taxon>
    </lineage>
</organism>
<proteinExistence type="predicted"/>
<protein>
    <submittedName>
        <fullName evidence="2">Uncharacterized protein</fullName>
    </submittedName>
</protein>
<evidence type="ECO:0000313" key="1">
    <source>
        <dbReference type="Proteomes" id="UP000887577"/>
    </source>
</evidence>
<name>A0A914Z710_9BILA</name>
<evidence type="ECO:0000313" key="2">
    <source>
        <dbReference type="WBParaSite" id="PSU_v2.g7692.t1"/>
    </source>
</evidence>
<sequence>MEKEKMRKVYRFPSLILFLFIFVQIEALWIGEEYWTIVDRGGNLRNGRTFEDFIRFKGFEVDEFVAYWIINHDDKQFEAYGEGYLKNGRVCARFIDENDQPTEICGGFRILSKGFNDGSNPFEWYSISDIPIDRTVEYVRHQIAQVWHDQHQQSVFGGAHITRGLAYAVNLNGTSLHV</sequence>
<dbReference type="AlphaFoldDB" id="A0A914Z710"/>
<accession>A0A914Z710</accession>
<dbReference type="SUPFAM" id="SSF141739">
    <property type="entry name" value="MFPT repeat-like"/>
    <property type="match status" value="1"/>
</dbReference>
<reference evidence="2" key="1">
    <citation type="submission" date="2022-11" db="UniProtKB">
        <authorList>
            <consortium name="WormBaseParasite"/>
        </authorList>
    </citation>
    <scope>IDENTIFICATION</scope>
</reference>
<keyword evidence="1" id="KW-1185">Reference proteome</keyword>